<keyword evidence="2" id="KW-1185">Reference proteome</keyword>
<sequence>MASSSSSQSQSLKRSCITAQYLLSPLETLDESLSDQDEERIDLHDLAEAYNVLATRIARIMTKGVESAAIPLLAERSSILVPALRRDLMRVMINPCLSSDDMDPDQVQYASDLALLGQQALRVISDLFTLPELYKTIPGAHHVLSIYLLFSNSLLPRRSTLPFTRRHPTPSFPTISPDTPIQRTFALLRFILQVQKLPTNVLAPHKSKIIASVKRCLNGHEQVDGLMILAELLRTQPKLFLGPACNFLDEALKSLIDDSSKARNAAAHALSAFASAKLAHNLTYTQKVSHELSQCQSACQVTQVVFDGEGPQWAAVVMASFIVLIDYPIFDSRAMRTIKDRLWDIAEHKGRIVRRLSGPVWRCFVWAFARMPAEKDKAKEREMVRKVQTFLSQDYRSGTGAETCRVFFSHASGESVERVVEVVEVMLKEKKMQQDGLILLAQLLAPVPPQETQTPTPAPTPTRFDTNAILHSHLFNGNILKSDLPSLHEYTPRHKADVRPLSVQETINHWDELYDFWMVGAGLVLRDSALLQIPKSILTAWQTLLLADSEFSQSQGFHLAPMNVNLDVQVQVELELKQIRLLHKLWQTAQRTFSQSGLEETRAVEVFLGGVVRRDFRIGEGRVQGEWVRMCQGVVVYPSREELLRQLEVGGETSPTRSMFNMQTWVIVARRWVEEGVAGDSLVTFLKFPFPERLTTDEEIELWGMLFRVALAAARVHRGANEAAMGLWQALVPDGAELPLAFPKQFHALLSAFVIPFENKTLAEQVLHVMNSVLNSLYPPSMDSNTNAYEY</sequence>
<evidence type="ECO:0000313" key="1">
    <source>
        <dbReference type="EMBL" id="KAE9405678.1"/>
    </source>
</evidence>
<proteinExistence type="predicted"/>
<gene>
    <name evidence="1" type="ORF">BT96DRAFT_988192</name>
</gene>
<dbReference type="AlphaFoldDB" id="A0A6A4I8G2"/>
<dbReference type="OrthoDB" id="3259617at2759"/>
<name>A0A6A4I8G2_9AGAR</name>
<reference evidence="1" key="1">
    <citation type="journal article" date="2019" name="Environ. Microbiol.">
        <title>Fungal ecological strategies reflected in gene transcription - a case study of two litter decomposers.</title>
        <authorList>
            <person name="Barbi F."/>
            <person name="Kohler A."/>
            <person name="Barry K."/>
            <person name="Baskaran P."/>
            <person name="Daum C."/>
            <person name="Fauchery L."/>
            <person name="Ihrmark K."/>
            <person name="Kuo A."/>
            <person name="LaButti K."/>
            <person name="Lipzen A."/>
            <person name="Morin E."/>
            <person name="Grigoriev I.V."/>
            <person name="Henrissat B."/>
            <person name="Lindahl B."/>
            <person name="Martin F."/>
        </authorList>
    </citation>
    <scope>NUCLEOTIDE SEQUENCE</scope>
    <source>
        <strain evidence="1">JB14</strain>
    </source>
</reference>
<organism evidence="1 2">
    <name type="scientific">Gymnopus androsaceus JB14</name>
    <dbReference type="NCBI Taxonomy" id="1447944"/>
    <lineage>
        <taxon>Eukaryota</taxon>
        <taxon>Fungi</taxon>
        <taxon>Dikarya</taxon>
        <taxon>Basidiomycota</taxon>
        <taxon>Agaricomycotina</taxon>
        <taxon>Agaricomycetes</taxon>
        <taxon>Agaricomycetidae</taxon>
        <taxon>Agaricales</taxon>
        <taxon>Marasmiineae</taxon>
        <taxon>Omphalotaceae</taxon>
        <taxon>Gymnopus</taxon>
    </lineage>
</organism>
<evidence type="ECO:0000313" key="2">
    <source>
        <dbReference type="Proteomes" id="UP000799118"/>
    </source>
</evidence>
<dbReference type="EMBL" id="ML769407">
    <property type="protein sequence ID" value="KAE9405678.1"/>
    <property type="molecule type" value="Genomic_DNA"/>
</dbReference>
<accession>A0A6A4I8G2</accession>
<dbReference type="Proteomes" id="UP000799118">
    <property type="component" value="Unassembled WGS sequence"/>
</dbReference>
<protein>
    <submittedName>
        <fullName evidence="1">Uncharacterized protein</fullName>
    </submittedName>
</protein>